<evidence type="ECO:0000256" key="5">
    <source>
        <dbReference type="ARBA" id="ARBA00023239"/>
    </source>
</evidence>
<dbReference type="Gene3D" id="3.90.100.10">
    <property type="entry name" value="Orn/Lys/Arg decarboxylase, C-terminal domain"/>
    <property type="match status" value="2"/>
</dbReference>
<dbReference type="Gene3D" id="3.40.640.10">
    <property type="entry name" value="Type I PLP-dependent aspartate aminotransferase-like (Major domain)"/>
    <property type="match status" value="2"/>
</dbReference>
<dbReference type="Proteomes" id="UP000501690">
    <property type="component" value="Linkage Group LG3"/>
</dbReference>
<dbReference type="PANTHER" id="PTHR43277:SF4">
    <property type="entry name" value="ARGININE DECARBOXYLASE"/>
    <property type="match status" value="1"/>
</dbReference>
<keyword evidence="3" id="KW-0210">Decarboxylase</keyword>
<dbReference type="SUPFAM" id="SSF53383">
    <property type="entry name" value="PLP-dependent transferases"/>
    <property type="match status" value="2"/>
</dbReference>
<dbReference type="InterPro" id="IPR036633">
    <property type="entry name" value="Prn/Lys/Arg_de-COase_C_sf"/>
</dbReference>
<proteinExistence type="inferred from homology"/>
<accession>A0A4D6LIV7</accession>
<comment type="cofactor">
    <cofactor evidence="1">
        <name>pyridoxal 5'-phosphate</name>
        <dbReference type="ChEBI" id="CHEBI:597326"/>
    </cofactor>
</comment>
<evidence type="ECO:0000256" key="1">
    <source>
        <dbReference type="ARBA" id="ARBA00001933"/>
    </source>
</evidence>
<dbReference type="PROSITE" id="PS51257">
    <property type="entry name" value="PROKAR_LIPOPROTEIN"/>
    <property type="match status" value="1"/>
</dbReference>
<dbReference type="InterPro" id="IPR015421">
    <property type="entry name" value="PyrdxlP-dep_Trfase_major"/>
</dbReference>
<evidence type="ECO:0000313" key="9">
    <source>
        <dbReference type="Proteomes" id="UP000501690"/>
    </source>
</evidence>
<dbReference type="GO" id="GO:0016831">
    <property type="term" value="F:carboxy-lyase activity"/>
    <property type="evidence" value="ECO:0007669"/>
    <property type="project" value="UniProtKB-KW"/>
</dbReference>
<evidence type="ECO:0000256" key="2">
    <source>
        <dbReference type="ARBA" id="ARBA00010671"/>
    </source>
</evidence>
<comment type="similarity">
    <text evidence="2">Belongs to the Orn/Lys/Arg decarboxylase class-I family.</text>
</comment>
<dbReference type="Pfam" id="PF01276">
    <property type="entry name" value="OKR_DC_1"/>
    <property type="match status" value="2"/>
</dbReference>
<evidence type="ECO:0000256" key="4">
    <source>
        <dbReference type="ARBA" id="ARBA00022898"/>
    </source>
</evidence>
<dbReference type="Pfam" id="PF03711">
    <property type="entry name" value="OKR_DC_1_C"/>
    <property type="match status" value="2"/>
</dbReference>
<dbReference type="InterPro" id="IPR008286">
    <property type="entry name" value="Prn/Lys/Arg_de-COase_C"/>
</dbReference>
<feature type="domain" description="Orn/Lys/Arg decarboxylases family 1 pyridoxal-P attachment site" evidence="6">
    <location>
        <begin position="102"/>
        <end position="405"/>
    </location>
</feature>
<reference evidence="8 9" key="1">
    <citation type="submission" date="2019-04" db="EMBL/GenBank/DDBJ databases">
        <title>An improved genome assembly and genetic linkage map for asparagus bean, Vigna unguiculata ssp. sesquipedialis.</title>
        <authorList>
            <person name="Xia Q."/>
            <person name="Zhang R."/>
            <person name="Dong Y."/>
        </authorList>
    </citation>
    <scope>NUCLEOTIDE SEQUENCE [LARGE SCALE GENOMIC DNA]</scope>
    <source>
        <tissue evidence="8">Leaf</tissue>
    </source>
</reference>
<evidence type="ECO:0000313" key="8">
    <source>
        <dbReference type="EMBL" id="QCD88483.1"/>
    </source>
</evidence>
<gene>
    <name evidence="8" type="ORF">DEO72_LG3g3031</name>
</gene>
<organism evidence="8 9">
    <name type="scientific">Vigna unguiculata</name>
    <name type="common">Cowpea</name>
    <dbReference type="NCBI Taxonomy" id="3917"/>
    <lineage>
        <taxon>Eukaryota</taxon>
        <taxon>Viridiplantae</taxon>
        <taxon>Streptophyta</taxon>
        <taxon>Embryophyta</taxon>
        <taxon>Tracheophyta</taxon>
        <taxon>Spermatophyta</taxon>
        <taxon>Magnoliopsida</taxon>
        <taxon>eudicotyledons</taxon>
        <taxon>Gunneridae</taxon>
        <taxon>Pentapetalae</taxon>
        <taxon>rosids</taxon>
        <taxon>fabids</taxon>
        <taxon>Fabales</taxon>
        <taxon>Fabaceae</taxon>
        <taxon>Papilionoideae</taxon>
        <taxon>50 kb inversion clade</taxon>
        <taxon>NPAAA clade</taxon>
        <taxon>indigoferoid/millettioid clade</taxon>
        <taxon>Phaseoleae</taxon>
        <taxon>Vigna</taxon>
    </lineage>
</organism>
<dbReference type="PANTHER" id="PTHR43277">
    <property type="entry name" value="ARGININE DECARBOXYLASE"/>
    <property type="match status" value="1"/>
</dbReference>
<dbReference type="InterPro" id="IPR000310">
    <property type="entry name" value="Orn/Lys/Arg_deCO2ase_major_dom"/>
</dbReference>
<dbReference type="InterPro" id="IPR015424">
    <property type="entry name" value="PyrdxlP-dep_Trfase"/>
</dbReference>
<name>A0A4D6LIV7_VIGUN</name>
<evidence type="ECO:0000259" key="7">
    <source>
        <dbReference type="Pfam" id="PF03711"/>
    </source>
</evidence>
<dbReference type="CDD" id="cd00615">
    <property type="entry name" value="Orn_deC_like"/>
    <property type="match status" value="2"/>
</dbReference>
<dbReference type="AlphaFoldDB" id="A0A4D6LIV7"/>
<evidence type="ECO:0000256" key="3">
    <source>
        <dbReference type="ARBA" id="ARBA00022793"/>
    </source>
</evidence>
<feature type="domain" description="Orn/Lys/Arg decarboxylase C-terminal" evidence="7">
    <location>
        <begin position="1016"/>
        <end position="1077"/>
    </location>
</feature>
<feature type="domain" description="Orn/Lys/Arg decarboxylase C-terminal" evidence="7">
    <location>
        <begin position="519"/>
        <end position="566"/>
    </location>
</feature>
<protein>
    <submittedName>
        <fullName evidence="8">Lysine decarboxylase</fullName>
    </submittedName>
</protein>
<keyword evidence="9" id="KW-1185">Reference proteome</keyword>
<evidence type="ECO:0000259" key="6">
    <source>
        <dbReference type="Pfam" id="PF01276"/>
    </source>
</evidence>
<sequence length="1099" mass="118521">MKSGIRPAKGYSRGGKKMMSPTLSVSFSCNPKNPNSLCFLSLQDFANTSTLRLSPTLPLRCSQERSLAPAPTVLDESIGGLSTSNDRVLSGDTPVLRQNGPPPLVSALRASAEQNVASFHFPGHNRGRAAPASLTRLIGTRPYLHDLPELPELDNLFCPQGPILEAQTEAAKLFGSSHTWFLVGGTTCGIQAAIMATCSPGEFLILPRNSHISAISAMVLSGAVPKYIVPDYQNDWDIAGGVTPLQVLKAIQGLEMEGKKAAAVFITSPTYHGICSDVSKISELCHSRKIPLIVDEAHGAHFGFHSELPNSALQQGADLTVQSTHKVLCSLTQSSMLHMSRNIVDKEKIDRCLQTLQTTSPSYLLLASLDAARAQLSERPDVVFNQAIALAYEAKYTLKQIAGISVLENSSFSNFPAMDPLRLTVGFWKLGLSGYEADEILYRDYGVICELVGNKSITYAFNLGTCRDHVQRLLLGIKHLAATYSSFQQPEEKVCDAHAPFDDIIMSLIPRDAFFASKRKVTIRESIGEVSGELVCPYPPGIPVLIPGEVITERAVDYLLHVRSKGADISGASDPLLSSVVVCNVKEGQTLRSQWQIPESHCIFSMTPQKNVVEPLVSAIKSSAQKNAASFHFPGHNRGHAAPASMAGLIGRTAFVHDLPVLHELGNLFCPYGPILEAQVEAAKLFGSSHTWFLVGGTTCGIQAAIMSTCSPGQVLILPRNSHISAISALVLSGAVPKYIIPHFLDHWDVAAAITPSQVLKAIQELEMEGKKAAAVFITSPTYHGLCSDLTTISELCHSHKIPLIVDEAHGAHFGFHSKLPKSALHQGADLIVQSTHKVLCSLTQSSMLHMSGNIVDKDRVSGCLRTLQTTSPSFLLLASLDAARAQISENPDSVFNRAIELADEAKRVLKQIPGISVLESSSFPASPAVDPLRLTVGFWNLGLSGSEADEMLYKDYEVICELVGNRSLTYVLNLGTCREHVHRLVLGIKRLAATHGSISKPEKKMVNNVHAPFDDITMSMIPRDAFFASKRKVAIRESIGEVAGELICPYPPGVPVLIPGEVVTEKIVDYLIHVTSKGAEVNGASDSSLSSILVCGKL</sequence>
<dbReference type="InterPro" id="IPR052357">
    <property type="entry name" value="Orn_Lys_Arg_decarboxylase-I"/>
</dbReference>
<dbReference type="EMBL" id="CP039347">
    <property type="protein sequence ID" value="QCD88483.1"/>
    <property type="molecule type" value="Genomic_DNA"/>
</dbReference>
<keyword evidence="5" id="KW-0456">Lyase</keyword>
<feature type="domain" description="Orn/Lys/Arg decarboxylases family 1 pyridoxal-P attachment site" evidence="6">
    <location>
        <begin position="615"/>
        <end position="913"/>
    </location>
</feature>
<dbReference type="SUPFAM" id="SSF55904">
    <property type="entry name" value="Ornithine decarboxylase C-terminal domain"/>
    <property type="match status" value="2"/>
</dbReference>
<keyword evidence="4" id="KW-0663">Pyridoxal phosphate</keyword>